<dbReference type="Pfam" id="PF02899">
    <property type="entry name" value="Phage_int_SAM_1"/>
    <property type="match status" value="1"/>
</dbReference>
<dbReference type="NCBIfam" id="NF001399">
    <property type="entry name" value="PRK00283.1"/>
    <property type="match status" value="1"/>
</dbReference>
<feature type="domain" description="Tyr recombinase" evidence="11">
    <location>
        <begin position="109"/>
        <end position="291"/>
    </location>
</feature>
<dbReference type="CDD" id="cd00798">
    <property type="entry name" value="INT_XerDC_C"/>
    <property type="match status" value="1"/>
</dbReference>
<comment type="caution">
    <text evidence="13">The sequence shown here is derived from an EMBL/GenBank/DDBJ whole genome shotgun (WGS) entry which is preliminary data.</text>
</comment>
<dbReference type="PANTHER" id="PTHR30349:SF90">
    <property type="entry name" value="TYROSINE RECOMBINASE XERD"/>
    <property type="match status" value="1"/>
</dbReference>
<evidence type="ECO:0000256" key="5">
    <source>
        <dbReference type="ARBA" id="ARBA00022618"/>
    </source>
</evidence>
<dbReference type="PROSITE" id="PS51900">
    <property type="entry name" value="CB"/>
    <property type="match status" value="1"/>
</dbReference>
<dbReference type="HAMAP" id="MF_01808">
    <property type="entry name" value="Recomb_XerC_XerD"/>
    <property type="match status" value="1"/>
</dbReference>
<accession>A0A2H9T9Z8</accession>
<evidence type="ECO:0000259" key="11">
    <source>
        <dbReference type="PROSITE" id="PS51898"/>
    </source>
</evidence>
<dbReference type="GO" id="GO:0009009">
    <property type="term" value="F:site-specific recombinase activity"/>
    <property type="evidence" value="ECO:0007669"/>
    <property type="project" value="InterPro"/>
</dbReference>
<dbReference type="GO" id="GO:0005737">
    <property type="term" value="C:cytoplasm"/>
    <property type="evidence" value="ECO:0007669"/>
    <property type="project" value="UniProtKB-SubCell"/>
</dbReference>
<dbReference type="InterPro" id="IPR050090">
    <property type="entry name" value="Tyrosine_recombinase_XerCD"/>
</dbReference>
<evidence type="ECO:0000256" key="1">
    <source>
        <dbReference type="ARBA" id="ARBA00004496"/>
    </source>
</evidence>
<evidence type="ECO:0000256" key="3">
    <source>
        <dbReference type="ARBA" id="ARBA00015810"/>
    </source>
</evidence>
<keyword evidence="6" id="KW-0159">Chromosome partition</keyword>
<dbReference type="PANTHER" id="PTHR30349">
    <property type="entry name" value="PHAGE INTEGRASE-RELATED"/>
    <property type="match status" value="1"/>
</dbReference>
<dbReference type="Gene3D" id="1.10.443.10">
    <property type="entry name" value="Intergrase catalytic core"/>
    <property type="match status" value="1"/>
</dbReference>
<reference evidence="13" key="1">
    <citation type="journal article" date="2017" name="Appl. Environ. Microbiol.">
        <title>Molecular characterization of an Endozoicomonas-like organism causing infection in king scallop Pecten maximus L.</title>
        <authorList>
            <person name="Cano I."/>
            <person name="van Aerle R."/>
            <person name="Ross S."/>
            <person name="Verner-Jeffreys D.W."/>
            <person name="Paley R.K."/>
            <person name="Rimmer G."/>
            <person name="Ryder D."/>
            <person name="Hooper P."/>
            <person name="Stone D."/>
            <person name="Feist S.W."/>
        </authorList>
    </citation>
    <scope>NUCLEOTIDE SEQUENCE</scope>
</reference>
<evidence type="ECO:0000256" key="2">
    <source>
        <dbReference type="ARBA" id="ARBA00010450"/>
    </source>
</evidence>
<comment type="similarity">
    <text evidence="2">Belongs to the 'phage' integrase family. XerD subfamily.</text>
</comment>
<dbReference type="GO" id="GO:0003677">
    <property type="term" value="F:DNA binding"/>
    <property type="evidence" value="ECO:0007669"/>
    <property type="project" value="UniProtKB-KW"/>
</dbReference>
<dbReference type="InterPro" id="IPR023009">
    <property type="entry name" value="Tyrosine_recombinase_XerC/XerD"/>
</dbReference>
<dbReference type="InterPro" id="IPR004107">
    <property type="entry name" value="Integrase_SAM-like_N"/>
</dbReference>
<evidence type="ECO:0000256" key="7">
    <source>
        <dbReference type="ARBA" id="ARBA00022908"/>
    </source>
</evidence>
<dbReference type="NCBIfam" id="TIGR02225">
    <property type="entry name" value="recomb_XerD"/>
    <property type="match status" value="1"/>
</dbReference>
<feature type="domain" description="Core-binding (CB)" evidence="12">
    <location>
        <begin position="2"/>
        <end position="88"/>
    </location>
</feature>
<dbReference type="Gene3D" id="1.10.150.130">
    <property type="match status" value="1"/>
</dbReference>
<evidence type="ECO:0000256" key="6">
    <source>
        <dbReference type="ARBA" id="ARBA00022829"/>
    </source>
</evidence>
<gene>
    <name evidence="13" type="primary">xerD_1</name>
    <name evidence="13" type="ORF">CI610_00970</name>
</gene>
<name>A0A2H9T9Z8_9ZZZZ</name>
<dbReference type="InterPro" id="IPR011932">
    <property type="entry name" value="Recomb_XerD"/>
</dbReference>
<comment type="subcellular location">
    <subcellularLocation>
        <location evidence="1">Cytoplasm</location>
    </subcellularLocation>
</comment>
<dbReference type="PROSITE" id="PS51898">
    <property type="entry name" value="TYR_RECOMBINASE"/>
    <property type="match status" value="1"/>
</dbReference>
<dbReference type="InterPro" id="IPR011010">
    <property type="entry name" value="DNA_brk_join_enz"/>
</dbReference>
<dbReference type="AlphaFoldDB" id="A0A2H9T9Z8"/>
<keyword evidence="9" id="KW-0233">DNA recombination</keyword>
<protein>
    <recommendedName>
        <fullName evidence="3">Tyrosine recombinase XerD</fullName>
    </recommendedName>
</protein>
<dbReference type="GO" id="GO:0006310">
    <property type="term" value="P:DNA recombination"/>
    <property type="evidence" value="ECO:0007669"/>
    <property type="project" value="UniProtKB-KW"/>
</dbReference>
<keyword evidence="7" id="KW-0229">DNA integration</keyword>
<evidence type="ECO:0000256" key="9">
    <source>
        <dbReference type="ARBA" id="ARBA00023172"/>
    </source>
</evidence>
<evidence type="ECO:0000256" key="8">
    <source>
        <dbReference type="ARBA" id="ARBA00023125"/>
    </source>
</evidence>
<dbReference type="InterPro" id="IPR010998">
    <property type="entry name" value="Integrase_recombinase_N"/>
</dbReference>
<proteinExistence type="inferred from homology"/>
<dbReference type="SUPFAM" id="SSF47823">
    <property type="entry name" value="lambda integrase-like, N-terminal domain"/>
    <property type="match status" value="1"/>
</dbReference>
<sequence>MTQKERQVHQFTEYLLLERGLSDNTCYAYAQDIGLWKNWLASFPVKTLDQATSHDIKAFMANRKNQQYSAHSDARMIASLRSFYHYLHREGTIRQNITKDILTPRQPEKLPKSLSEADVEKLLDAPNIRSSIGLRDRCMLELLYACGLRISELTHLRSHHVNVRQGTLRILGKGQQERLVPIGSTGIKWLEQYQKQNRNINNTSTDALLFPGRKGKSLTRQAFWYRIKHYVRQANIQADVSPHSLRHAFATHLLNYGADLRVVQLLLGHKHLSTTQIYTHIANHRLTELHKKHHPRG</sequence>
<keyword evidence="4" id="KW-0963">Cytoplasm</keyword>
<dbReference type="GO" id="GO:0051301">
    <property type="term" value="P:cell division"/>
    <property type="evidence" value="ECO:0007669"/>
    <property type="project" value="UniProtKB-KW"/>
</dbReference>
<keyword evidence="8" id="KW-0238">DNA-binding</keyword>
<keyword evidence="5" id="KW-0132">Cell division</keyword>
<dbReference type="InterPro" id="IPR013762">
    <property type="entry name" value="Integrase-like_cat_sf"/>
</dbReference>
<dbReference type="EMBL" id="NSIT01000035">
    <property type="protein sequence ID" value="PJE80033.1"/>
    <property type="molecule type" value="Genomic_DNA"/>
</dbReference>
<dbReference type="GO" id="GO:0007059">
    <property type="term" value="P:chromosome segregation"/>
    <property type="evidence" value="ECO:0007669"/>
    <property type="project" value="UniProtKB-KW"/>
</dbReference>
<dbReference type="Pfam" id="PF00589">
    <property type="entry name" value="Phage_integrase"/>
    <property type="match status" value="1"/>
</dbReference>
<dbReference type="InterPro" id="IPR002104">
    <property type="entry name" value="Integrase_catalytic"/>
</dbReference>
<organism evidence="13">
    <name type="scientific">invertebrate metagenome</name>
    <dbReference type="NCBI Taxonomy" id="1711999"/>
    <lineage>
        <taxon>unclassified sequences</taxon>
        <taxon>metagenomes</taxon>
        <taxon>organismal metagenomes</taxon>
    </lineage>
</organism>
<keyword evidence="10" id="KW-0131">Cell cycle</keyword>
<evidence type="ECO:0000313" key="13">
    <source>
        <dbReference type="EMBL" id="PJE80033.1"/>
    </source>
</evidence>
<dbReference type="InterPro" id="IPR044068">
    <property type="entry name" value="CB"/>
</dbReference>
<evidence type="ECO:0000259" key="12">
    <source>
        <dbReference type="PROSITE" id="PS51900"/>
    </source>
</evidence>
<evidence type="ECO:0000256" key="4">
    <source>
        <dbReference type="ARBA" id="ARBA00022490"/>
    </source>
</evidence>
<evidence type="ECO:0000256" key="10">
    <source>
        <dbReference type="ARBA" id="ARBA00023306"/>
    </source>
</evidence>
<dbReference type="SUPFAM" id="SSF56349">
    <property type="entry name" value="DNA breaking-rejoining enzymes"/>
    <property type="match status" value="1"/>
</dbReference>